<dbReference type="AlphaFoldDB" id="A0A1V5SZ68"/>
<dbReference type="InterPro" id="IPR048503">
    <property type="entry name" value="NamZ_C"/>
</dbReference>
<feature type="domain" description="Peptidoglycan beta-N-acetylmuramidase NamZ C-terminal" evidence="3">
    <location>
        <begin position="255"/>
        <end position="396"/>
    </location>
</feature>
<keyword evidence="1" id="KW-0812">Transmembrane</keyword>
<dbReference type="PANTHER" id="PTHR42915">
    <property type="entry name" value="HYPOTHETICAL 460 KDA PROTEIN IN FEUA-SIGW INTERGENIC REGION [PRECURSOR]"/>
    <property type="match status" value="1"/>
</dbReference>
<dbReference type="PANTHER" id="PTHR42915:SF1">
    <property type="entry name" value="PEPTIDOGLYCAN BETA-N-ACETYLMURAMIDASE NAMZ"/>
    <property type="match status" value="1"/>
</dbReference>
<feature type="transmembrane region" description="Helical" evidence="1">
    <location>
        <begin position="7"/>
        <end position="26"/>
    </location>
</feature>
<dbReference type="Proteomes" id="UP000485569">
    <property type="component" value="Unassembled WGS sequence"/>
</dbReference>
<evidence type="ECO:0000259" key="2">
    <source>
        <dbReference type="Pfam" id="PF07075"/>
    </source>
</evidence>
<name>A0A1V5SZ68_9BACT</name>
<protein>
    <recommendedName>
        <fullName evidence="5">DUF1343 domain-containing protein</fullName>
    </recommendedName>
</protein>
<dbReference type="Pfam" id="PF20732">
    <property type="entry name" value="NamZ_C"/>
    <property type="match status" value="1"/>
</dbReference>
<reference evidence="4" key="1">
    <citation type="submission" date="2017-02" db="EMBL/GenBank/DDBJ databases">
        <title>Delving into the versatile metabolic prowess of the omnipresent phylum Bacteroidetes.</title>
        <authorList>
            <person name="Nobu M.K."/>
            <person name="Mei R."/>
            <person name="Narihiro T."/>
            <person name="Kuroda K."/>
            <person name="Liu W.-T."/>
        </authorList>
    </citation>
    <scope>NUCLEOTIDE SEQUENCE</scope>
    <source>
        <strain evidence="4">ADurb.Bin276</strain>
    </source>
</reference>
<dbReference type="EMBL" id="MWBQ01000048">
    <property type="protein sequence ID" value="OQA59654.1"/>
    <property type="molecule type" value="Genomic_DNA"/>
</dbReference>
<evidence type="ECO:0000259" key="3">
    <source>
        <dbReference type="Pfam" id="PF20732"/>
    </source>
</evidence>
<keyword evidence="1" id="KW-1133">Transmembrane helix</keyword>
<dbReference type="InterPro" id="IPR008302">
    <property type="entry name" value="NamZ"/>
</dbReference>
<dbReference type="Gene3D" id="3.40.50.12170">
    <property type="entry name" value="Uncharacterised protein PF07075, DUF1343"/>
    <property type="match status" value="1"/>
</dbReference>
<dbReference type="InterPro" id="IPR048502">
    <property type="entry name" value="NamZ_N"/>
</dbReference>
<evidence type="ECO:0000256" key="1">
    <source>
        <dbReference type="SAM" id="Phobius"/>
    </source>
</evidence>
<dbReference type="GO" id="GO:0033922">
    <property type="term" value="F:peptidoglycan beta-N-acetylmuramidase activity"/>
    <property type="evidence" value="ECO:0007669"/>
    <property type="project" value="InterPro"/>
</dbReference>
<proteinExistence type="predicted"/>
<dbReference type="PIRSF" id="PIRSF016719">
    <property type="entry name" value="UCP016719"/>
    <property type="match status" value="1"/>
</dbReference>
<organism evidence="4">
    <name type="scientific">Candidatus Atribacter allofermentans</name>
    <dbReference type="NCBI Taxonomy" id="1852833"/>
    <lineage>
        <taxon>Bacteria</taxon>
        <taxon>Pseudomonadati</taxon>
        <taxon>Atribacterota</taxon>
        <taxon>Atribacteria</taxon>
        <taxon>Atribacterales</taxon>
        <taxon>Atribacteraceae</taxon>
        <taxon>Atribacter</taxon>
    </lineage>
</organism>
<dbReference type="Gene3D" id="3.90.1150.140">
    <property type="match status" value="1"/>
</dbReference>
<keyword evidence="1" id="KW-0472">Membrane</keyword>
<sequence>MKKIIKLITFIGIFIILVNILSSYIYDENIKIKLGNEILFERHFDLIKGKRIGLITNHTGLNSRFQSTAELLANNHQTNLVALFASEHGLDGKAKAGEYVESYLHDQYKIPVYSLYGPTRKPTPKMLENIDLLLYDIQDIGARTYTYISTLNYCMWAAKDNGKTVLVLDRPNPLGGLIVDGPVSEEDFRSFIGVDILPMAHGMTVGELARYFNRRIGVRLIVIPMDGYTRDMMFPDTGLYWIPTSPMIPDFLSALVYMATGLGEGTGIRQGDYFKWVGGKGINSRIFAQELNRIGLPGVQFVPETNGEFGGVRLFITNMRAFQPAYTGLCILSCSHKLISYSVPKNENELTMFNKIMGTALIGRLIENDVSYQDLKKAYWEPLENFKKEREKYLIYQ</sequence>
<evidence type="ECO:0000313" key="4">
    <source>
        <dbReference type="EMBL" id="OQA59654.1"/>
    </source>
</evidence>
<evidence type="ECO:0008006" key="5">
    <source>
        <dbReference type="Google" id="ProtNLM"/>
    </source>
</evidence>
<gene>
    <name evidence="4" type="ORF">BWY41_00808</name>
</gene>
<dbReference type="Pfam" id="PF07075">
    <property type="entry name" value="NamZ_N"/>
    <property type="match status" value="1"/>
</dbReference>
<accession>A0A1V5SZ68</accession>
<comment type="caution">
    <text evidence="4">The sequence shown here is derived from an EMBL/GenBank/DDBJ whole genome shotgun (WGS) entry which is preliminary data.</text>
</comment>
<feature type="domain" description="Peptidoglycan beta-N-acetylmuramidase NamZ N-terminal" evidence="2">
    <location>
        <begin position="52"/>
        <end position="250"/>
    </location>
</feature>